<proteinExistence type="predicted"/>
<reference evidence="2" key="1">
    <citation type="journal article" date="2015" name="Genome Announc.">
        <title>Draft Genome Sequence of Thiostrepton-Producing Streptomyces azureus ATCC 14921.</title>
        <authorList>
            <person name="Sakihara K."/>
            <person name="Maeda J."/>
            <person name="Tashiro K."/>
            <person name="Fujino Y."/>
            <person name="Kuhara S."/>
            <person name="Ohshima T."/>
            <person name="Ogata S."/>
            <person name="Doi K."/>
        </authorList>
    </citation>
    <scope>NUCLEOTIDE SEQUENCE [LARGE SCALE GENOMIC DNA]</scope>
    <source>
        <strain evidence="2">ATCC14921</strain>
    </source>
</reference>
<dbReference type="PATRIC" id="fig|146537.3.peg.4883"/>
<evidence type="ECO:0000313" key="3">
    <source>
        <dbReference type="Proteomes" id="UP000053859"/>
    </source>
</evidence>
<accession>A0A0K8PPU0</accession>
<protein>
    <submittedName>
        <fullName evidence="2">Phage tail protein</fullName>
    </submittedName>
</protein>
<gene>
    <name evidence="2" type="ORF">SAZU_4640</name>
</gene>
<evidence type="ECO:0000256" key="1">
    <source>
        <dbReference type="SAM" id="MobiDB-lite"/>
    </source>
</evidence>
<organism evidence="2 3">
    <name type="scientific">Streptomyces azureus</name>
    <dbReference type="NCBI Taxonomy" id="146537"/>
    <lineage>
        <taxon>Bacteria</taxon>
        <taxon>Bacillati</taxon>
        <taxon>Actinomycetota</taxon>
        <taxon>Actinomycetes</taxon>
        <taxon>Kitasatosporales</taxon>
        <taxon>Streptomycetaceae</taxon>
        <taxon>Streptomyces</taxon>
    </lineage>
</organism>
<dbReference type="EMBL" id="DF968312">
    <property type="protein sequence ID" value="GAP49778.1"/>
    <property type="molecule type" value="Genomic_DNA"/>
</dbReference>
<name>A0A0K8PPU0_STRAJ</name>
<feature type="region of interest" description="Disordered" evidence="1">
    <location>
        <begin position="1"/>
        <end position="56"/>
    </location>
</feature>
<evidence type="ECO:0000313" key="2">
    <source>
        <dbReference type="EMBL" id="GAP49778.1"/>
    </source>
</evidence>
<keyword evidence="3" id="KW-1185">Reference proteome</keyword>
<dbReference type="Proteomes" id="UP000053859">
    <property type="component" value="Unassembled WGS sequence"/>
</dbReference>
<dbReference type="AlphaFoldDB" id="A0A0K8PPU0"/>
<sequence length="56" mass="6196">MRSAGDRSSLIRVRRAGQDDSGRTWMDIRSAGSEEVSVRAGRTPETWLTGLGRPYS</sequence>